<reference evidence="8 9" key="1">
    <citation type="journal article" date="2014" name="PLoS Genet.">
        <title>Phylogenetically driven sequencing of extremely halophilic archaea reveals strategies for static and dynamic osmo-response.</title>
        <authorList>
            <person name="Becker E.A."/>
            <person name="Seitzer P.M."/>
            <person name="Tritt A."/>
            <person name="Larsen D."/>
            <person name="Krusor M."/>
            <person name="Yao A.I."/>
            <person name="Wu D."/>
            <person name="Madern D."/>
            <person name="Eisen J.A."/>
            <person name="Darling A.E."/>
            <person name="Facciotti M.T."/>
        </authorList>
    </citation>
    <scope>NUCLEOTIDE SEQUENCE [LARGE SCALE GENOMIC DNA]</scope>
    <source>
        <strain evidence="8 9">DSM 18795</strain>
    </source>
</reference>
<proteinExistence type="inferred from homology"/>
<dbReference type="InterPro" id="IPR003593">
    <property type="entry name" value="AAA+_ATPase"/>
</dbReference>
<feature type="domain" description="AAA+ ATPase" evidence="6">
    <location>
        <begin position="50"/>
        <end position="208"/>
    </location>
</feature>
<evidence type="ECO:0000259" key="6">
    <source>
        <dbReference type="SMART" id="SM00382"/>
    </source>
</evidence>
<dbReference type="InterPro" id="IPR055237">
    <property type="entry name" value="Cdc6_lid"/>
</dbReference>
<dbReference type="InterPro" id="IPR041664">
    <property type="entry name" value="AAA_16"/>
</dbReference>
<dbReference type="NCBIfam" id="TIGR02928">
    <property type="entry name" value="orc1/cdc6 family replication initiation protein"/>
    <property type="match status" value="1"/>
</dbReference>
<dbReference type="Pfam" id="PF09079">
    <property type="entry name" value="WHD_Cdc6"/>
    <property type="match status" value="1"/>
</dbReference>
<dbReference type="RefSeq" id="WP_008424913.1">
    <property type="nucleotide sequence ID" value="NZ_AOIA01000127.1"/>
</dbReference>
<dbReference type="Pfam" id="PF22703">
    <property type="entry name" value="Cdc6_lid"/>
    <property type="match status" value="1"/>
</dbReference>
<dbReference type="InterPro" id="IPR036390">
    <property type="entry name" value="WH_DNA-bd_sf"/>
</dbReference>
<dbReference type="Gene3D" id="3.40.50.300">
    <property type="entry name" value="P-loop containing nucleotide triphosphate hydrolases"/>
    <property type="match status" value="1"/>
</dbReference>
<evidence type="ECO:0000313" key="9">
    <source>
        <dbReference type="Proteomes" id="UP000011531"/>
    </source>
</evidence>
<dbReference type="Gene3D" id="1.10.10.10">
    <property type="entry name" value="Winged helix-like DNA-binding domain superfamily/Winged helix DNA-binding domain"/>
    <property type="match status" value="1"/>
</dbReference>
<dbReference type="Gene3D" id="1.10.8.60">
    <property type="match status" value="1"/>
</dbReference>
<dbReference type="CDD" id="cd08768">
    <property type="entry name" value="Cdc6_C"/>
    <property type="match status" value="1"/>
</dbReference>
<comment type="function">
    <text evidence="5">Involved in regulation of DNA replication.</text>
</comment>
<evidence type="ECO:0000256" key="3">
    <source>
        <dbReference type="ARBA" id="ARBA00022741"/>
    </source>
</evidence>
<evidence type="ECO:0000256" key="1">
    <source>
        <dbReference type="ARBA" id="ARBA00006184"/>
    </source>
</evidence>
<dbReference type="PANTHER" id="PTHR10763:SF22">
    <property type="entry name" value="ORC1-TYPE DNA REPLICATION PROTEIN"/>
    <property type="match status" value="1"/>
</dbReference>
<evidence type="ECO:0000256" key="4">
    <source>
        <dbReference type="ARBA" id="ARBA00022840"/>
    </source>
</evidence>
<protein>
    <recommendedName>
        <fullName evidence="5">ORC1-type DNA replication protein</fullName>
    </recommendedName>
</protein>
<sequence>MSSPFSDITDTIFDEKEVLSESYQPEAILEREKEIDAFSHALQDVLFGREPENVFLYGKAGLGKTAVTTYMMSELQAEVTTREEADDLYVHELNCNGKTLFMVVRRLVNTLLPPDASPFPKRGLGTGDAFDELYTQLDRRGGTHLLVFDEIDHLDEVDTLLYELPRARSNGHITDAVVGIIGISNNYTFRQSLSSKVRDTLMETEISFSPYDAGELRTILTNRAEQAFAAEACDSSAIAKAAALSAQDMGNARQAIDLLRVGGEVAQRANDQTVTDEHIEEARKLVQRGRLQNKIRDQTKHAQYILETIAKLEQRDEIPARSKTIQSRYEQVANAYGASPLTTLKSIQDHLSDLHMLGFLIRHERNQGRSGGQYYEYELDLDPLIVLESREEIERSTG</sequence>
<keyword evidence="3 5" id="KW-0547">Nucleotide-binding</keyword>
<evidence type="ECO:0000256" key="5">
    <source>
        <dbReference type="HAMAP-Rule" id="MF_01407"/>
    </source>
</evidence>
<dbReference type="GO" id="GO:0051301">
    <property type="term" value="P:cell division"/>
    <property type="evidence" value="ECO:0007669"/>
    <property type="project" value="UniProtKB-KW"/>
</dbReference>
<feature type="binding site" evidence="5">
    <location>
        <position position="211"/>
    </location>
    <ligand>
        <name>ATP</name>
        <dbReference type="ChEBI" id="CHEBI:30616"/>
    </ligand>
</feature>
<keyword evidence="8" id="KW-0132">Cell division</keyword>
<dbReference type="AlphaFoldDB" id="L9X5E3"/>
<organism evidence="8 9">
    <name type="scientific">Natronococcus jeotgali DSM 18795</name>
    <dbReference type="NCBI Taxonomy" id="1227498"/>
    <lineage>
        <taxon>Archaea</taxon>
        <taxon>Methanobacteriati</taxon>
        <taxon>Methanobacteriota</taxon>
        <taxon>Stenosarchaea group</taxon>
        <taxon>Halobacteria</taxon>
        <taxon>Halobacteriales</taxon>
        <taxon>Natrialbaceae</taxon>
        <taxon>Natronococcus</taxon>
    </lineage>
</organism>
<dbReference type="SMART" id="SM01074">
    <property type="entry name" value="Cdc6_C"/>
    <property type="match status" value="1"/>
</dbReference>
<keyword evidence="4 5" id="KW-0067">ATP-binding</keyword>
<dbReference type="PATRIC" id="fig|1227498.3.peg.2971"/>
<dbReference type="STRING" id="1227498.C492_15186"/>
<dbReference type="Pfam" id="PF13191">
    <property type="entry name" value="AAA_16"/>
    <property type="match status" value="1"/>
</dbReference>
<dbReference type="SMART" id="SM00382">
    <property type="entry name" value="AAA"/>
    <property type="match status" value="1"/>
</dbReference>
<dbReference type="Proteomes" id="UP000011531">
    <property type="component" value="Unassembled WGS sequence"/>
</dbReference>
<keyword evidence="2 5" id="KW-0235">DNA replication</keyword>
<dbReference type="EMBL" id="AOIA01000127">
    <property type="protein sequence ID" value="ELY55813.1"/>
    <property type="molecule type" value="Genomic_DNA"/>
</dbReference>
<dbReference type="GO" id="GO:0006260">
    <property type="term" value="P:DNA replication"/>
    <property type="evidence" value="ECO:0007669"/>
    <property type="project" value="UniProtKB-UniRule"/>
</dbReference>
<dbReference type="GO" id="GO:0005524">
    <property type="term" value="F:ATP binding"/>
    <property type="evidence" value="ECO:0007669"/>
    <property type="project" value="UniProtKB-UniRule"/>
</dbReference>
<comment type="caution">
    <text evidence="5">Lacks conserved residue(s) required for the propagation of feature annotation.</text>
</comment>
<dbReference type="SUPFAM" id="SSF52540">
    <property type="entry name" value="P-loop containing nucleoside triphosphate hydrolases"/>
    <property type="match status" value="1"/>
</dbReference>
<comment type="similarity">
    <text evidence="1 5">Belongs to the CDC6/cdc18 family.</text>
</comment>
<keyword evidence="8" id="KW-0131">Cell cycle</keyword>
<comment type="caution">
    <text evidence="8">The sequence shown here is derived from an EMBL/GenBank/DDBJ whole genome shotgun (WGS) entry which is preliminary data.</text>
</comment>
<feature type="binding site" evidence="5">
    <location>
        <position position="223"/>
    </location>
    <ligand>
        <name>ATP</name>
        <dbReference type="ChEBI" id="CHEBI:30616"/>
    </ligand>
</feature>
<evidence type="ECO:0000259" key="7">
    <source>
        <dbReference type="SMART" id="SM01074"/>
    </source>
</evidence>
<evidence type="ECO:0000313" key="8">
    <source>
        <dbReference type="EMBL" id="ELY55813.1"/>
    </source>
</evidence>
<dbReference type="PANTHER" id="PTHR10763">
    <property type="entry name" value="CELL DIVISION CONTROL PROTEIN 6-RELATED"/>
    <property type="match status" value="1"/>
</dbReference>
<dbReference type="InterPro" id="IPR014277">
    <property type="entry name" value="Orc1/Cdc6_arc"/>
</dbReference>
<gene>
    <name evidence="8" type="ORF">C492_15186</name>
</gene>
<dbReference type="SUPFAM" id="SSF46785">
    <property type="entry name" value="Winged helix' DNA-binding domain"/>
    <property type="match status" value="1"/>
</dbReference>
<dbReference type="InterPro" id="IPR015163">
    <property type="entry name" value="Cdc6_C"/>
</dbReference>
<feature type="domain" description="Cdc6 C-terminal" evidence="7">
    <location>
        <begin position="306"/>
        <end position="390"/>
    </location>
</feature>
<dbReference type="OrthoDB" id="195574at2157"/>
<dbReference type="InterPro" id="IPR027417">
    <property type="entry name" value="P-loop_NTPase"/>
</dbReference>
<dbReference type="InterPro" id="IPR036388">
    <property type="entry name" value="WH-like_DNA-bd_sf"/>
</dbReference>
<accession>L9X5E3</accession>
<evidence type="ECO:0000256" key="2">
    <source>
        <dbReference type="ARBA" id="ARBA00022705"/>
    </source>
</evidence>
<dbReference type="FunFam" id="1.10.8.60:FF:000073">
    <property type="entry name" value="ORC1-type DNA replication protein"/>
    <property type="match status" value="1"/>
</dbReference>
<dbReference type="InterPro" id="IPR050311">
    <property type="entry name" value="ORC1/CDC6"/>
</dbReference>
<keyword evidence="9" id="KW-1185">Reference proteome</keyword>
<name>L9X5E3_9EURY</name>
<dbReference type="HAMAP" id="MF_01407">
    <property type="entry name" value="ORC1_type_DNA_replic_protein"/>
    <property type="match status" value="1"/>
</dbReference>